<proteinExistence type="predicted"/>
<protein>
    <submittedName>
        <fullName evidence="1">Uncharacterized protein</fullName>
    </submittedName>
</protein>
<sequence>MDPGRQVEEEENATFLLQFFANFGDQLPVDSELKEALSWASDKLGLNPHLHSQCLHLAWGESESQLQRSFLSYCMERFQRNSSARSGRPRMADIKAVIRAKLQAIGVHAASVTPFKAPIYHMVLHVVSDILFLTLKCMLITINNQNLVHILLIKIDQIKNENV</sequence>
<comment type="caution">
    <text evidence="1">The sequence shown here is derived from an EMBL/GenBank/DDBJ whole genome shotgun (WGS) entry which is preliminary data.</text>
</comment>
<reference evidence="1" key="1">
    <citation type="submission" date="2022-10" db="EMBL/GenBank/DDBJ databases">
        <authorList>
            <person name="Chen Y."/>
            <person name="Dougan E. K."/>
            <person name="Chan C."/>
            <person name="Rhodes N."/>
            <person name="Thang M."/>
        </authorList>
    </citation>
    <scope>NUCLEOTIDE SEQUENCE</scope>
</reference>
<name>A0A9P1CWY7_9DINO</name>
<organism evidence="1">
    <name type="scientific">Cladocopium goreaui</name>
    <dbReference type="NCBI Taxonomy" id="2562237"/>
    <lineage>
        <taxon>Eukaryota</taxon>
        <taxon>Sar</taxon>
        <taxon>Alveolata</taxon>
        <taxon>Dinophyceae</taxon>
        <taxon>Suessiales</taxon>
        <taxon>Symbiodiniaceae</taxon>
        <taxon>Cladocopium</taxon>
    </lineage>
</organism>
<dbReference type="Proteomes" id="UP001152797">
    <property type="component" value="Unassembled WGS sequence"/>
</dbReference>
<dbReference type="EMBL" id="CAMXCT010002677">
    <property type="protein sequence ID" value="CAI3999779.1"/>
    <property type="molecule type" value="Genomic_DNA"/>
</dbReference>
<evidence type="ECO:0000313" key="1">
    <source>
        <dbReference type="EMBL" id="CAI3999779.1"/>
    </source>
</evidence>
<reference evidence="2" key="2">
    <citation type="submission" date="2024-04" db="EMBL/GenBank/DDBJ databases">
        <authorList>
            <person name="Chen Y."/>
            <person name="Shah S."/>
            <person name="Dougan E. K."/>
            <person name="Thang M."/>
            <person name="Chan C."/>
        </authorList>
    </citation>
    <scope>NUCLEOTIDE SEQUENCE [LARGE SCALE GENOMIC DNA]</scope>
</reference>
<evidence type="ECO:0000313" key="3">
    <source>
        <dbReference type="Proteomes" id="UP001152797"/>
    </source>
</evidence>
<dbReference type="EMBL" id="CAMXCT020002677">
    <property type="protein sequence ID" value="CAL1153154.1"/>
    <property type="molecule type" value="Genomic_DNA"/>
</dbReference>
<keyword evidence="3" id="KW-1185">Reference proteome</keyword>
<accession>A0A9P1CWY7</accession>
<evidence type="ECO:0000313" key="2">
    <source>
        <dbReference type="EMBL" id="CAL1153154.1"/>
    </source>
</evidence>
<gene>
    <name evidence="1" type="ORF">C1SCF055_LOCUS25953</name>
</gene>
<dbReference type="EMBL" id="CAMXCT030002677">
    <property type="protein sequence ID" value="CAL4787091.1"/>
    <property type="molecule type" value="Genomic_DNA"/>
</dbReference>
<dbReference type="AlphaFoldDB" id="A0A9P1CWY7"/>